<feature type="domain" description="HMA" evidence="1">
    <location>
        <begin position="1"/>
        <end position="64"/>
    </location>
</feature>
<dbReference type="SUPFAM" id="SSF55008">
    <property type="entry name" value="HMA, heavy metal-associated domain"/>
    <property type="match status" value="1"/>
</dbReference>
<dbReference type="Pfam" id="PF00403">
    <property type="entry name" value="HMA"/>
    <property type="match status" value="1"/>
</dbReference>
<dbReference type="RefSeq" id="WP_057868613.1">
    <property type="nucleotide sequence ID" value="NZ_AZDX01000002.1"/>
</dbReference>
<dbReference type="InterPro" id="IPR036163">
    <property type="entry name" value="HMA_dom_sf"/>
</dbReference>
<dbReference type="PATRIC" id="fig|1423759.3.peg.655"/>
<sequence>MEKTYDIIGMKCDGCVKKVKRAFTGVAGVMKVDVNLHDGKAVVAGNFDEQSLQSSLADTHYSVKL</sequence>
<dbReference type="InterPro" id="IPR006121">
    <property type="entry name" value="HMA_dom"/>
</dbReference>
<evidence type="ECO:0000313" key="3">
    <source>
        <dbReference type="Proteomes" id="UP000051448"/>
    </source>
</evidence>
<dbReference type="Gene3D" id="3.30.70.100">
    <property type="match status" value="1"/>
</dbReference>
<gene>
    <name evidence="2" type="ORF">FC92_GL000617</name>
</gene>
<dbReference type="CDD" id="cd00371">
    <property type="entry name" value="HMA"/>
    <property type="match status" value="1"/>
</dbReference>
<dbReference type="OrthoDB" id="9813965at2"/>
<name>A0A0R1MJD4_9LACO</name>
<dbReference type="AlphaFoldDB" id="A0A0R1MJD4"/>
<evidence type="ECO:0000259" key="1">
    <source>
        <dbReference type="PROSITE" id="PS50846"/>
    </source>
</evidence>
<dbReference type="EMBL" id="AZDX01000002">
    <property type="protein sequence ID" value="KRL08103.1"/>
    <property type="molecule type" value="Genomic_DNA"/>
</dbReference>
<dbReference type="PROSITE" id="PS50846">
    <property type="entry name" value="HMA_2"/>
    <property type="match status" value="1"/>
</dbReference>
<proteinExistence type="predicted"/>
<evidence type="ECO:0000313" key="2">
    <source>
        <dbReference type="EMBL" id="KRL08103.1"/>
    </source>
</evidence>
<organism evidence="2 3">
    <name type="scientific">Liquorilactobacillus hordei DSM 19519</name>
    <dbReference type="NCBI Taxonomy" id="1423759"/>
    <lineage>
        <taxon>Bacteria</taxon>
        <taxon>Bacillati</taxon>
        <taxon>Bacillota</taxon>
        <taxon>Bacilli</taxon>
        <taxon>Lactobacillales</taxon>
        <taxon>Lactobacillaceae</taxon>
        <taxon>Liquorilactobacillus</taxon>
    </lineage>
</organism>
<dbReference type="STRING" id="1423759.FC92_GL000617"/>
<accession>A0A0R1MJD4</accession>
<dbReference type="GO" id="GO:0046872">
    <property type="term" value="F:metal ion binding"/>
    <property type="evidence" value="ECO:0007669"/>
    <property type="project" value="InterPro"/>
</dbReference>
<comment type="caution">
    <text evidence="2">The sequence shown here is derived from an EMBL/GenBank/DDBJ whole genome shotgun (WGS) entry which is preliminary data.</text>
</comment>
<protein>
    <recommendedName>
        <fullName evidence="1">HMA domain-containing protein</fullName>
    </recommendedName>
</protein>
<dbReference type="GeneID" id="98310388"/>
<dbReference type="Proteomes" id="UP000051448">
    <property type="component" value="Unassembled WGS sequence"/>
</dbReference>
<keyword evidence="3" id="KW-1185">Reference proteome</keyword>
<reference evidence="2 3" key="1">
    <citation type="journal article" date="2015" name="Genome Announc.">
        <title>Expanding the biotechnology potential of lactobacilli through comparative genomics of 213 strains and associated genera.</title>
        <authorList>
            <person name="Sun Z."/>
            <person name="Harris H.M."/>
            <person name="McCann A."/>
            <person name="Guo C."/>
            <person name="Argimon S."/>
            <person name="Zhang W."/>
            <person name="Yang X."/>
            <person name="Jeffery I.B."/>
            <person name="Cooney J.C."/>
            <person name="Kagawa T.F."/>
            <person name="Liu W."/>
            <person name="Song Y."/>
            <person name="Salvetti E."/>
            <person name="Wrobel A."/>
            <person name="Rasinkangas P."/>
            <person name="Parkhill J."/>
            <person name="Rea M.C."/>
            <person name="O'Sullivan O."/>
            <person name="Ritari J."/>
            <person name="Douillard F.P."/>
            <person name="Paul Ross R."/>
            <person name="Yang R."/>
            <person name="Briner A.E."/>
            <person name="Felis G.E."/>
            <person name="de Vos W.M."/>
            <person name="Barrangou R."/>
            <person name="Klaenhammer T.R."/>
            <person name="Caufield P.W."/>
            <person name="Cui Y."/>
            <person name="Zhang H."/>
            <person name="O'Toole P.W."/>
        </authorList>
    </citation>
    <scope>NUCLEOTIDE SEQUENCE [LARGE SCALE GENOMIC DNA]</scope>
    <source>
        <strain evidence="2 3">DSM 19519</strain>
    </source>
</reference>